<feature type="domain" description="PIN" evidence="7">
    <location>
        <begin position="2"/>
        <end position="119"/>
    </location>
</feature>
<keyword evidence="6" id="KW-0800">Toxin</keyword>
<feature type="binding site" evidence="6">
    <location>
        <position position="5"/>
    </location>
    <ligand>
        <name>Mg(2+)</name>
        <dbReference type="ChEBI" id="CHEBI:18420"/>
    </ligand>
</feature>
<gene>
    <name evidence="6" type="primary">vapC</name>
    <name evidence="8" type="ORF">GCM10009749_12650</name>
</gene>
<dbReference type="CDD" id="cd09873">
    <property type="entry name" value="PIN_Pae0151-like"/>
    <property type="match status" value="1"/>
</dbReference>
<evidence type="ECO:0000256" key="1">
    <source>
        <dbReference type="ARBA" id="ARBA00022649"/>
    </source>
</evidence>
<evidence type="ECO:0000256" key="5">
    <source>
        <dbReference type="ARBA" id="ARBA00022842"/>
    </source>
</evidence>
<comment type="cofactor">
    <cofactor evidence="6">
        <name>Mg(2+)</name>
        <dbReference type="ChEBI" id="CHEBI:18420"/>
    </cofactor>
</comment>
<dbReference type="InterPro" id="IPR029060">
    <property type="entry name" value="PIN-like_dom_sf"/>
</dbReference>
<dbReference type="Proteomes" id="UP001500002">
    <property type="component" value="Unassembled WGS sequence"/>
</dbReference>
<sequence length="129" mass="14434">MIVVDASVIVDVLVNGARARATRARLSDDELFAPDILDVEVASALRGLWLTGRLDDMRLDRAIDDLARLRVERHPSTLLIRRSLHHRANLTTYDATYVALAETLGCSFVTRDRRIATAPRLRCSVEVLP</sequence>
<dbReference type="Gene3D" id="3.40.50.1010">
    <property type="entry name" value="5'-nuclease"/>
    <property type="match status" value="1"/>
</dbReference>
<dbReference type="EC" id="3.1.-.-" evidence="6"/>
<evidence type="ECO:0000256" key="4">
    <source>
        <dbReference type="ARBA" id="ARBA00022801"/>
    </source>
</evidence>
<dbReference type="HAMAP" id="MF_00265">
    <property type="entry name" value="VapC_Nob1"/>
    <property type="match status" value="1"/>
</dbReference>
<proteinExistence type="inferred from homology"/>
<reference evidence="8 9" key="1">
    <citation type="journal article" date="2019" name="Int. J. Syst. Evol. Microbiol.">
        <title>The Global Catalogue of Microorganisms (GCM) 10K type strain sequencing project: providing services to taxonomists for standard genome sequencing and annotation.</title>
        <authorList>
            <consortium name="The Broad Institute Genomics Platform"/>
            <consortium name="The Broad Institute Genome Sequencing Center for Infectious Disease"/>
            <person name="Wu L."/>
            <person name="Ma J."/>
        </authorList>
    </citation>
    <scope>NUCLEOTIDE SEQUENCE [LARGE SCALE GENOMIC DNA]</scope>
    <source>
        <strain evidence="8 9">JCM 14322</strain>
    </source>
</reference>
<dbReference type="Pfam" id="PF01850">
    <property type="entry name" value="PIN"/>
    <property type="match status" value="1"/>
</dbReference>
<dbReference type="InterPro" id="IPR002716">
    <property type="entry name" value="PIN_dom"/>
</dbReference>
<keyword evidence="3 6" id="KW-0479">Metal-binding</keyword>
<dbReference type="SUPFAM" id="SSF88723">
    <property type="entry name" value="PIN domain-like"/>
    <property type="match status" value="1"/>
</dbReference>
<evidence type="ECO:0000313" key="8">
    <source>
        <dbReference type="EMBL" id="GAA1805915.1"/>
    </source>
</evidence>
<dbReference type="PANTHER" id="PTHR35901:SF1">
    <property type="entry name" value="EXONUCLEASE VAPC9"/>
    <property type="match status" value="1"/>
</dbReference>
<dbReference type="RefSeq" id="WP_344294583.1">
    <property type="nucleotide sequence ID" value="NZ_BAAANJ010000004.1"/>
</dbReference>
<accession>A0ABN2M1F9</accession>
<evidence type="ECO:0000256" key="6">
    <source>
        <dbReference type="HAMAP-Rule" id="MF_00265"/>
    </source>
</evidence>
<comment type="function">
    <text evidence="6">Toxic component of a toxin-antitoxin (TA) system. An RNase.</text>
</comment>
<evidence type="ECO:0000256" key="2">
    <source>
        <dbReference type="ARBA" id="ARBA00022722"/>
    </source>
</evidence>
<evidence type="ECO:0000256" key="3">
    <source>
        <dbReference type="ARBA" id="ARBA00022723"/>
    </source>
</evidence>
<keyword evidence="5 6" id="KW-0460">Magnesium</keyword>
<dbReference type="PANTHER" id="PTHR35901">
    <property type="entry name" value="RIBONUCLEASE VAPC3"/>
    <property type="match status" value="1"/>
</dbReference>
<name>A0ABN2M1F9_9MICO</name>
<keyword evidence="2 6" id="KW-0540">Nuclease</keyword>
<dbReference type="InterPro" id="IPR022907">
    <property type="entry name" value="VapC_family"/>
</dbReference>
<evidence type="ECO:0000313" key="9">
    <source>
        <dbReference type="Proteomes" id="UP001500002"/>
    </source>
</evidence>
<keyword evidence="9" id="KW-1185">Reference proteome</keyword>
<dbReference type="EMBL" id="BAAANJ010000004">
    <property type="protein sequence ID" value="GAA1805915.1"/>
    <property type="molecule type" value="Genomic_DNA"/>
</dbReference>
<comment type="caution">
    <text evidence="8">The sequence shown here is derived from an EMBL/GenBank/DDBJ whole genome shotgun (WGS) entry which is preliminary data.</text>
</comment>
<dbReference type="InterPro" id="IPR051619">
    <property type="entry name" value="TypeII_TA_RNase_PINc/VapC"/>
</dbReference>
<dbReference type="InterPro" id="IPR044153">
    <property type="entry name" value="PIN_Pae0151-like"/>
</dbReference>
<keyword evidence="1 6" id="KW-1277">Toxin-antitoxin system</keyword>
<evidence type="ECO:0000259" key="7">
    <source>
        <dbReference type="Pfam" id="PF01850"/>
    </source>
</evidence>
<feature type="binding site" evidence="6">
    <location>
        <position position="94"/>
    </location>
    <ligand>
        <name>Mg(2+)</name>
        <dbReference type="ChEBI" id="CHEBI:18420"/>
    </ligand>
</feature>
<keyword evidence="4 6" id="KW-0378">Hydrolase</keyword>
<protein>
    <recommendedName>
        <fullName evidence="6">Ribonuclease VapC</fullName>
        <shortName evidence="6">RNase VapC</shortName>
        <ecNumber evidence="6">3.1.-.-</ecNumber>
    </recommendedName>
    <alternativeName>
        <fullName evidence="6">Toxin VapC</fullName>
    </alternativeName>
</protein>
<organism evidence="8 9">
    <name type="scientific">Agromyces neolithicus</name>
    <dbReference type="NCBI Taxonomy" id="269420"/>
    <lineage>
        <taxon>Bacteria</taxon>
        <taxon>Bacillati</taxon>
        <taxon>Actinomycetota</taxon>
        <taxon>Actinomycetes</taxon>
        <taxon>Micrococcales</taxon>
        <taxon>Microbacteriaceae</taxon>
        <taxon>Agromyces</taxon>
    </lineage>
</organism>
<comment type="similarity">
    <text evidence="6">Belongs to the PINc/VapC protein family.</text>
</comment>